<dbReference type="InterPro" id="IPR011060">
    <property type="entry name" value="RibuloseP-bd_barrel"/>
</dbReference>
<feature type="active site" description="For OMPdecase activity" evidence="9">
    <location>
        <position position="59"/>
    </location>
</feature>
<name>A0A429XLT6_9RICK</name>
<evidence type="ECO:0000256" key="8">
    <source>
        <dbReference type="ARBA" id="ARBA00033428"/>
    </source>
</evidence>
<dbReference type="OrthoDB" id="9806203at2"/>
<feature type="binding site" evidence="10">
    <location>
        <position position="8"/>
    </location>
    <ligand>
        <name>substrate</name>
    </ligand>
</feature>
<dbReference type="PANTHER" id="PTHR32119">
    <property type="entry name" value="OROTIDINE 5'-PHOSPHATE DECARBOXYLASE"/>
    <property type="match status" value="1"/>
</dbReference>
<dbReference type="InterPro" id="IPR001754">
    <property type="entry name" value="OMPdeCOase_dom"/>
</dbReference>
<dbReference type="SMART" id="SM00934">
    <property type="entry name" value="OMPdecase"/>
    <property type="match status" value="1"/>
</dbReference>
<dbReference type="GO" id="GO:0044205">
    <property type="term" value="P:'de novo' UMP biosynthetic process"/>
    <property type="evidence" value="ECO:0007669"/>
    <property type="project" value="InterPro"/>
</dbReference>
<evidence type="ECO:0000256" key="9">
    <source>
        <dbReference type="PIRSR" id="PIRSR614732-1"/>
    </source>
</evidence>
<dbReference type="InterPro" id="IPR014732">
    <property type="entry name" value="OMPdecase"/>
</dbReference>
<dbReference type="AlphaFoldDB" id="A0A429XLT6"/>
<evidence type="ECO:0000256" key="10">
    <source>
        <dbReference type="PIRSR" id="PIRSR614732-2"/>
    </source>
</evidence>
<feature type="domain" description="Orotidine 5'-phosphate decarboxylase" evidence="11">
    <location>
        <begin position="2"/>
        <end position="205"/>
    </location>
</feature>
<feature type="active site" description="For OMPdecase activity" evidence="9">
    <location>
        <position position="56"/>
    </location>
</feature>
<feature type="binding site" evidence="10">
    <location>
        <position position="109"/>
    </location>
    <ligand>
        <name>substrate</name>
    </ligand>
</feature>
<comment type="function">
    <text evidence="1">Catalyzes the decarboxylation of orotidine 5'-monophosphate (OMP) to uridine 5'-monophosphate (UMP).</text>
</comment>
<dbReference type="Proteomes" id="UP000279470">
    <property type="component" value="Unassembled WGS sequence"/>
</dbReference>
<dbReference type="InterPro" id="IPR013785">
    <property type="entry name" value="Aldolase_TIM"/>
</dbReference>
<evidence type="ECO:0000256" key="6">
    <source>
        <dbReference type="ARBA" id="ARBA00022975"/>
    </source>
</evidence>
<evidence type="ECO:0000256" key="5">
    <source>
        <dbReference type="ARBA" id="ARBA00022793"/>
    </source>
</evidence>
<dbReference type="GO" id="GO:0005829">
    <property type="term" value="C:cytosol"/>
    <property type="evidence" value="ECO:0007669"/>
    <property type="project" value="TreeGrafter"/>
</dbReference>
<feature type="binding site" evidence="10">
    <location>
        <position position="30"/>
    </location>
    <ligand>
        <name>substrate</name>
    </ligand>
</feature>
<evidence type="ECO:0000256" key="3">
    <source>
        <dbReference type="ARBA" id="ARBA00012321"/>
    </source>
</evidence>
<reference evidence="13" key="1">
    <citation type="submission" date="2018-11" db="EMBL/GenBank/DDBJ databases">
        <title>Phylogenetic, genomic, and biogeographic characterization of a novel and ubiquitous marine invertebrate-associated Rickettsiales parasite, Candidatus Marinoinvertebrata rohwerii, gen. nov., sp. nov.</title>
        <authorList>
            <person name="Klinges J.G."/>
            <person name="Rosales S.M."/>
            <person name="Mcminds R."/>
            <person name="Shaver E.C."/>
            <person name="Shantz A."/>
            <person name="Peters E.C."/>
            <person name="Burkepile D.E."/>
            <person name="Silliman B.R."/>
            <person name="Vega Thurber R.L."/>
        </authorList>
    </citation>
    <scope>NUCLEOTIDE SEQUENCE [LARGE SCALE GENOMIC DNA]</scope>
    <source>
        <strain evidence="13">a_cerv_44</strain>
    </source>
</reference>
<protein>
    <recommendedName>
        <fullName evidence="4">Orotidine 5'-phosphate decarboxylase</fullName>
        <ecNumber evidence="3">4.1.1.23</ecNumber>
    </recommendedName>
    <alternativeName>
        <fullName evidence="8">OMP decarboxylase</fullName>
    </alternativeName>
</protein>
<feature type="binding site" evidence="10">
    <location>
        <position position="189"/>
    </location>
    <ligand>
        <name>substrate</name>
    </ligand>
</feature>
<dbReference type="SUPFAM" id="SSF51366">
    <property type="entry name" value="Ribulose-phoshate binding barrel"/>
    <property type="match status" value="1"/>
</dbReference>
<feature type="active site" description="For OMPdecase activity" evidence="9">
    <location>
        <position position="54"/>
    </location>
</feature>
<comment type="caution">
    <text evidence="12">The sequence shown here is derived from an EMBL/GenBank/DDBJ whole genome shotgun (WGS) entry which is preliminary data.</text>
</comment>
<dbReference type="RefSeq" id="WP_126044720.1">
    <property type="nucleotide sequence ID" value="NZ_RXFM01000036.1"/>
</dbReference>
<evidence type="ECO:0000256" key="1">
    <source>
        <dbReference type="ARBA" id="ARBA00002356"/>
    </source>
</evidence>
<evidence type="ECO:0000313" key="12">
    <source>
        <dbReference type="EMBL" id="RST67218.1"/>
    </source>
</evidence>
<feature type="binding site" evidence="10">
    <location>
        <position position="161"/>
    </location>
    <ligand>
        <name>substrate</name>
    </ligand>
</feature>
<dbReference type="Pfam" id="PF00215">
    <property type="entry name" value="OMPdecase"/>
    <property type="match status" value="1"/>
</dbReference>
<comment type="pathway">
    <text evidence="2">Pyrimidine metabolism; UMP biosynthesis via de novo pathway; UMP from orotate: step 2/2.</text>
</comment>
<sequence length="212" mass="24003">MSLILSLDLKSIEKANYIICQTYQYLSFIKIGHVALSNLDVSKLNTFDIPIMLDLKFFDITSTVEKAILGYSTKIENLKIFTISAACQDETIKMSLKSSFKPFFVLHLSSDIVGIDKSKIIKRVEEIINLGGQNFICPPFLIKDFRENFKDTIALATPGVRNDHSNDDHLSTVSASKAKELRTNHIIVGRPIYNSNEPKNIAKEYYEQFIST</sequence>
<gene>
    <name evidence="12" type="ORF">EIC27_03285</name>
</gene>
<evidence type="ECO:0000313" key="13">
    <source>
        <dbReference type="Proteomes" id="UP000279470"/>
    </source>
</evidence>
<evidence type="ECO:0000259" key="11">
    <source>
        <dbReference type="SMART" id="SM00934"/>
    </source>
</evidence>
<accession>A0A429XLT6</accession>
<dbReference type="EC" id="4.1.1.23" evidence="3"/>
<proteinExistence type="predicted"/>
<dbReference type="EMBL" id="RXFM01000036">
    <property type="protein sequence ID" value="RST67218.1"/>
    <property type="molecule type" value="Genomic_DNA"/>
</dbReference>
<organism evidence="12 13">
    <name type="scientific">Candidatus Aquarickettsia rohweri</name>
    <dbReference type="NCBI Taxonomy" id="2602574"/>
    <lineage>
        <taxon>Bacteria</taxon>
        <taxon>Pseudomonadati</taxon>
        <taxon>Pseudomonadota</taxon>
        <taxon>Alphaproteobacteria</taxon>
        <taxon>Rickettsiales</taxon>
        <taxon>Candidatus Midichloriaceae</taxon>
        <taxon>Candidatus Aquarickettsia</taxon>
    </lineage>
</organism>
<dbReference type="GO" id="GO:0004590">
    <property type="term" value="F:orotidine-5'-phosphate decarboxylase activity"/>
    <property type="evidence" value="ECO:0007669"/>
    <property type="project" value="UniProtKB-EC"/>
</dbReference>
<keyword evidence="6" id="KW-0665">Pyrimidine biosynthesis</keyword>
<evidence type="ECO:0000256" key="7">
    <source>
        <dbReference type="ARBA" id="ARBA00023239"/>
    </source>
</evidence>
<evidence type="ECO:0000256" key="2">
    <source>
        <dbReference type="ARBA" id="ARBA00004861"/>
    </source>
</evidence>
<evidence type="ECO:0000256" key="4">
    <source>
        <dbReference type="ARBA" id="ARBA00021923"/>
    </source>
</evidence>
<dbReference type="GO" id="GO:0006207">
    <property type="term" value="P:'de novo' pyrimidine nucleobase biosynthetic process"/>
    <property type="evidence" value="ECO:0007669"/>
    <property type="project" value="InterPro"/>
</dbReference>
<keyword evidence="5" id="KW-0210">Decarboxylase</keyword>
<dbReference type="Gene3D" id="3.20.20.70">
    <property type="entry name" value="Aldolase class I"/>
    <property type="match status" value="1"/>
</dbReference>
<keyword evidence="13" id="KW-1185">Reference proteome</keyword>
<feature type="binding site" evidence="10">
    <location>
        <position position="190"/>
    </location>
    <ligand>
        <name>substrate</name>
    </ligand>
</feature>
<dbReference type="PANTHER" id="PTHR32119:SF2">
    <property type="entry name" value="OROTIDINE 5'-PHOSPHATE DECARBOXYLASE"/>
    <property type="match status" value="1"/>
</dbReference>
<keyword evidence="7" id="KW-0456">Lyase</keyword>